<dbReference type="GO" id="GO:0110001">
    <property type="term" value="C:toxin-antitoxin complex"/>
    <property type="evidence" value="ECO:0007669"/>
    <property type="project" value="InterPro"/>
</dbReference>
<evidence type="ECO:0000313" key="2">
    <source>
        <dbReference type="Proteomes" id="UP000235616"/>
    </source>
</evidence>
<dbReference type="RefSeq" id="WP_102649495.1">
    <property type="nucleotide sequence ID" value="NZ_PNYA01000052.1"/>
</dbReference>
<dbReference type="GO" id="GO:0003723">
    <property type="term" value="F:RNA binding"/>
    <property type="evidence" value="ECO:0007669"/>
    <property type="project" value="InterPro"/>
</dbReference>
<dbReference type="EMBL" id="PNYA01000052">
    <property type="protein sequence ID" value="PMS14341.1"/>
    <property type="molecule type" value="Genomic_DNA"/>
</dbReference>
<organism evidence="1 2">
    <name type="scientific">Trinickia dabaoshanensis</name>
    <dbReference type="NCBI Taxonomy" id="564714"/>
    <lineage>
        <taxon>Bacteria</taxon>
        <taxon>Pseudomonadati</taxon>
        <taxon>Pseudomonadota</taxon>
        <taxon>Betaproteobacteria</taxon>
        <taxon>Burkholderiales</taxon>
        <taxon>Burkholderiaceae</taxon>
        <taxon>Trinickia</taxon>
    </lineage>
</organism>
<accession>A0A2N7VB00</accession>
<name>A0A2N7VB00_9BURK</name>
<gene>
    <name evidence="1" type="ORF">C0Z18_32100</name>
</gene>
<dbReference type="AlphaFoldDB" id="A0A2N7VB00"/>
<sequence length="97" mass="10677">MGRAATARRCPHSISLCLKEGCHGIPGCRRWPPCTREQGQAHAAASKTKWKTPRSIKSQYVSASFVCRNRVAINIKGNDFRHGQRCLVSGAVFSPEP</sequence>
<dbReference type="Pfam" id="PF09907">
    <property type="entry name" value="HigB_toxin"/>
    <property type="match status" value="1"/>
</dbReference>
<dbReference type="OrthoDB" id="9799912at2"/>
<dbReference type="Proteomes" id="UP000235616">
    <property type="component" value="Unassembled WGS sequence"/>
</dbReference>
<comment type="caution">
    <text evidence="1">The sequence shown here is derived from an EMBL/GenBank/DDBJ whole genome shotgun (WGS) entry which is preliminary data.</text>
</comment>
<dbReference type="GO" id="GO:0004519">
    <property type="term" value="F:endonuclease activity"/>
    <property type="evidence" value="ECO:0007669"/>
    <property type="project" value="InterPro"/>
</dbReference>
<proteinExistence type="predicted"/>
<dbReference type="InterPro" id="IPR018669">
    <property type="entry name" value="Toxin_HigB"/>
</dbReference>
<evidence type="ECO:0000313" key="1">
    <source>
        <dbReference type="EMBL" id="PMS14341.1"/>
    </source>
</evidence>
<keyword evidence="2" id="KW-1185">Reference proteome</keyword>
<protein>
    <submittedName>
        <fullName evidence="1">Uncharacterized protein</fullName>
    </submittedName>
</protein>
<reference evidence="1 2" key="1">
    <citation type="submission" date="2018-01" db="EMBL/GenBank/DDBJ databases">
        <title>Whole genome analyses suggest that Burkholderia sensu lato contains two further novel genera in the rhizoxinica-symbiotica group Mycetohabitans gen. nov., and Trinickia gen. nov.: implications for the evolution of diazotrophy and nodulation in the Burkholderiaceae.</title>
        <authorList>
            <person name="Estrada-de los Santos P."/>
            <person name="Palmer M."/>
            <person name="Chavez-Ramirez B."/>
            <person name="Beukes C."/>
            <person name="Steenkamp E.T."/>
            <person name="Hirsch A.M."/>
            <person name="Manyaka P."/>
            <person name="Maluk M."/>
            <person name="Lafos M."/>
            <person name="Crook M."/>
            <person name="Gross E."/>
            <person name="Simon M.F."/>
            <person name="Bueno dos Reis Junior F."/>
            <person name="Poole P.S."/>
            <person name="Venter S.N."/>
            <person name="James E.K."/>
        </authorList>
    </citation>
    <scope>NUCLEOTIDE SEQUENCE [LARGE SCALE GENOMIC DNA]</scope>
    <source>
        <strain evidence="1 2">GIMN1.004</strain>
    </source>
</reference>